<sequence length="109" mass="12097">MDHSSNHHFTSSMITLRLNLHFKPLATFCILGSSMTFSTAKGLFILISPKLNPTSIYYISIKLRQGSISRGSIITSSLLELTLLSSTSLRSSKGTPKYVFLLFSICNHK</sequence>
<dbReference type="Proteomes" id="UP001157006">
    <property type="component" value="Chromosome 4"/>
</dbReference>
<evidence type="ECO:0000256" key="1">
    <source>
        <dbReference type="SAM" id="Phobius"/>
    </source>
</evidence>
<dbReference type="AlphaFoldDB" id="A0AAV1AGD6"/>
<evidence type="ECO:0000313" key="3">
    <source>
        <dbReference type="Proteomes" id="UP001157006"/>
    </source>
</evidence>
<organism evidence="2 3">
    <name type="scientific">Vicia faba</name>
    <name type="common">Broad bean</name>
    <name type="synonym">Faba vulgaris</name>
    <dbReference type="NCBI Taxonomy" id="3906"/>
    <lineage>
        <taxon>Eukaryota</taxon>
        <taxon>Viridiplantae</taxon>
        <taxon>Streptophyta</taxon>
        <taxon>Embryophyta</taxon>
        <taxon>Tracheophyta</taxon>
        <taxon>Spermatophyta</taxon>
        <taxon>Magnoliopsida</taxon>
        <taxon>eudicotyledons</taxon>
        <taxon>Gunneridae</taxon>
        <taxon>Pentapetalae</taxon>
        <taxon>rosids</taxon>
        <taxon>fabids</taxon>
        <taxon>Fabales</taxon>
        <taxon>Fabaceae</taxon>
        <taxon>Papilionoideae</taxon>
        <taxon>50 kb inversion clade</taxon>
        <taxon>NPAAA clade</taxon>
        <taxon>Hologalegina</taxon>
        <taxon>IRL clade</taxon>
        <taxon>Fabeae</taxon>
        <taxon>Vicia</taxon>
    </lineage>
</organism>
<name>A0AAV1AGD6_VICFA</name>
<gene>
    <name evidence="2" type="ORF">VFH_IV131880</name>
</gene>
<evidence type="ECO:0000313" key="2">
    <source>
        <dbReference type="EMBL" id="CAI8609406.1"/>
    </source>
</evidence>
<keyword evidence="1" id="KW-0472">Membrane</keyword>
<feature type="transmembrane region" description="Helical" evidence="1">
    <location>
        <begin position="25"/>
        <end position="47"/>
    </location>
</feature>
<keyword evidence="3" id="KW-1185">Reference proteome</keyword>
<keyword evidence="1" id="KW-0812">Transmembrane</keyword>
<keyword evidence="1" id="KW-1133">Transmembrane helix</keyword>
<dbReference type="EMBL" id="OX451739">
    <property type="protein sequence ID" value="CAI8609406.1"/>
    <property type="molecule type" value="Genomic_DNA"/>
</dbReference>
<accession>A0AAV1AGD6</accession>
<reference evidence="2 3" key="1">
    <citation type="submission" date="2023-01" db="EMBL/GenBank/DDBJ databases">
        <authorList>
            <person name="Kreplak J."/>
        </authorList>
    </citation>
    <scope>NUCLEOTIDE SEQUENCE [LARGE SCALE GENOMIC DNA]</scope>
</reference>
<protein>
    <submittedName>
        <fullName evidence="2">Uncharacterized protein</fullName>
    </submittedName>
</protein>
<proteinExistence type="predicted"/>